<dbReference type="InterPro" id="IPR021762">
    <property type="entry name" value="DUF3325"/>
</dbReference>
<keyword evidence="1" id="KW-1133">Transmembrane helix</keyword>
<sequence length="93" mass="10211">MILLAIVLLFVGFYALYSTSDKMQSKKKKLIDNGLFKYSNQLVKICGLVLLILAFSVFVIALGWAAGIFSGLVCLMTLGSLLVLLTPLNLLKR</sequence>
<feature type="transmembrane region" description="Helical" evidence="1">
    <location>
        <begin position="72"/>
        <end position="91"/>
    </location>
</feature>
<gene>
    <name evidence="2" type="ORF">DSM04_101456</name>
</gene>
<name>A0A4Q0NZ67_9FLAO</name>
<accession>A0A4Q0NZ67</accession>
<dbReference type="EMBL" id="QOVI01000001">
    <property type="protein sequence ID" value="RXG18263.1"/>
    <property type="molecule type" value="Genomic_DNA"/>
</dbReference>
<dbReference type="Pfam" id="PF11804">
    <property type="entry name" value="DUF3325"/>
    <property type="match status" value="1"/>
</dbReference>
<evidence type="ECO:0000256" key="1">
    <source>
        <dbReference type="SAM" id="Phobius"/>
    </source>
</evidence>
<dbReference type="OrthoDB" id="839906at2"/>
<organism evidence="2 3">
    <name type="scientific">Leeuwenhoekiella aestuarii</name>
    <dbReference type="NCBI Taxonomy" id="2249426"/>
    <lineage>
        <taxon>Bacteria</taxon>
        <taxon>Pseudomonadati</taxon>
        <taxon>Bacteroidota</taxon>
        <taxon>Flavobacteriia</taxon>
        <taxon>Flavobacteriales</taxon>
        <taxon>Flavobacteriaceae</taxon>
        <taxon>Leeuwenhoekiella</taxon>
    </lineage>
</organism>
<proteinExistence type="predicted"/>
<reference evidence="2 3" key="1">
    <citation type="submission" date="2018-07" db="EMBL/GenBank/DDBJ databases">
        <title>Leeuwenhoekiella genomics.</title>
        <authorList>
            <person name="Tahon G."/>
            <person name="Willems A."/>
        </authorList>
    </citation>
    <scope>NUCLEOTIDE SEQUENCE [LARGE SCALE GENOMIC DNA]</scope>
    <source>
        <strain evidence="2 3">R-50232</strain>
    </source>
</reference>
<evidence type="ECO:0000313" key="2">
    <source>
        <dbReference type="EMBL" id="RXG18263.1"/>
    </source>
</evidence>
<dbReference type="RefSeq" id="WP_128759824.1">
    <property type="nucleotide sequence ID" value="NZ_QOVI01000001.1"/>
</dbReference>
<evidence type="ECO:0000313" key="3">
    <source>
        <dbReference type="Proteomes" id="UP000289821"/>
    </source>
</evidence>
<dbReference type="AlphaFoldDB" id="A0A4Q0NZ67"/>
<feature type="transmembrane region" description="Helical" evidence="1">
    <location>
        <begin position="42"/>
        <end position="65"/>
    </location>
</feature>
<comment type="caution">
    <text evidence="2">The sequence shown here is derived from an EMBL/GenBank/DDBJ whole genome shotgun (WGS) entry which is preliminary data.</text>
</comment>
<keyword evidence="3" id="KW-1185">Reference proteome</keyword>
<keyword evidence="1" id="KW-0812">Transmembrane</keyword>
<dbReference type="Proteomes" id="UP000289821">
    <property type="component" value="Unassembled WGS sequence"/>
</dbReference>
<keyword evidence="1" id="KW-0472">Membrane</keyword>
<protein>
    <submittedName>
        <fullName evidence="2">Uncharacterized protein</fullName>
    </submittedName>
</protein>